<gene>
    <name evidence="2" type="ORF">FHU41_000348</name>
</gene>
<feature type="domain" description="Bacterial bifunctional deaminase-reductase C-terminal" evidence="1">
    <location>
        <begin position="104"/>
        <end position="172"/>
    </location>
</feature>
<keyword evidence="3" id="KW-1185">Reference proteome</keyword>
<dbReference type="GO" id="GO:0008703">
    <property type="term" value="F:5-amino-6-(5-phosphoribosylamino)uracil reductase activity"/>
    <property type="evidence" value="ECO:0007669"/>
    <property type="project" value="InterPro"/>
</dbReference>
<dbReference type="InterPro" id="IPR050765">
    <property type="entry name" value="Riboflavin_Biosynth_HTPR"/>
</dbReference>
<dbReference type="SUPFAM" id="SSF53597">
    <property type="entry name" value="Dihydrofolate reductase-like"/>
    <property type="match status" value="1"/>
</dbReference>
<evidence type="ECO:0000259" key="1">
    <source>
        <dbReference type="Pfam" id="PF01872"/>
    </source>
</evidence>
<comment type="caution">
    <text evidence="2">The sequence shown here is derived from an EMBL/GenBank/DDBJ whole genome shotgun (WGS) entry which is preliminary data.</text>
</comment>
<dbReference type="RefSeq" id="WP_179387931.1">
    <property type="nucleotide sequence ID" value="NZ_JACBYQ010000001.1"/>
</dbReference>
<dbReference type="PANTHER" id="PTHR38011">
    <property type="entry name" value="DIHYDROFOLATE REDUCTASE FAMILY PROTEIN (AFU_ORTHOLOGUE AFUA_8G06820)"/>
    <property type="match status" value="1"/>
</dbReference>
<dbReference type="InterPro" id="IPR024072">
    <property type="entry name" value="DHFR-like_dom_sf"/>
</dbReference>
<dbReference type="Pfam" id="PF01872">
    <property type="entry name" value="RibD_C"/>
    <property type="match status" value="1"/>
</dbReference>
<dbReference type="Proteomes" id="UP000521748">
    <property type="component" value="Unassembled WGS sequence"/>
</dbReference>
<name>A0A7Y9LR94_9MICC</name>
<dbReference type="GO" id="GO:0009231">
    <property type="term" value="P:riboflavin biosynthetic process"/>
    <property type="evidence" value="ECO:0007669"/>
    <property type="project" value="InterPro"/>
</dbReference>
<dbReference type="AlphaFoldDB" id="A0A7Y9LR94"/>
<sequence>MGRTQYYVASSIDGFLADDDGGLAWLLQFEGFEGQAERYQEFLSGVGAVIMGADTYRFLLEEQPEDWAYPGLPTWVFSHRELAGYPGEDIRFVQGSPEEVHAQAVREAGERNVWMVGGGKLAAQFQQAGLLDELLLTIVPVLLGSGRRLLPDSPLREPLKLLSQRTFGKGVIELNYQLRR</sequence>
<dbReference type="EMBL" id="JACBYQ010000001">
    <property type="protein sequence ID" value="NYE94127.1"/>
    <property type="molecule type" value="Genomic_DNA"/>
</dbReference>
<dbReference type="Gene3D" id="3.40.430.10">
    <property type="entry name" value="Dihydrofolate Reductase, subunit A"/>
    <property type="match status" value="1"/>
</dbReference>
<evidence type="ECO:0000313" key="3">
    <source>
        <dbReference type="Proteomes" id="UP000521748"/>
    </source>
</evidence>
<dbReference type="InterPro" id="IPR002734">
    <property type="entry name" value="RibDG_C"/>
</dbReference>
<evidence type="ECO:0000313" key="2">
    <source>
        <dbReference type="EMBL" id="NYE94127.1"/>
    </source>
</evidence>
<dbReference type="PANTHER" id="PTHR38011:SF11">
    <property type="entry name" value="2,5-DIAMINO-6-RIBOSYLAMINO-4(3H)-PYRIMIDINONE 5'-PHOSPHATE REDUCTASE"/>
    <property type="match status" value="1"/>
</dbReference>
<protein>
    <submittedName>
        <fullName evidence="2">Dihydrofolate reductase</fullName>
    </submittedName>
</protein>
<accession>A0A7Y9LR94</accession>
<reference evidence="2 3" key="1">
    <citation type="submission" date="2020-07" db="EMBL/GenBank/DDBJ databases">
        <title>Sequencing the genomes of 1000 actinobacteria strains.</title>
        <authorList>
            <person name="Klenk H.-P."/>
        </authorList>
    </citation>
    <scope>NUCLEOTIDE SEQUENCE [LARGE SCALE GENOMIC DNA]</scope>
    <source>
        <strain evidence="2 3">DSM 102047</strain>
    </source>
</reference>
<organism evidence="2 3">
    <name type="scientific">Psychromicrobium silvestre</name>
    <dbReference type="NCBI Taxonomy" id="1645614"/>
    <lineage>
        <taxon>Bacteria</taxon>
        <taxon>Bacillati</taxon>
        <taxon>Actinomycetota</taxon>
        <taxon>Actinomycetes</taxon>
        <taxon>Micrococcales</taxon>
        <taxon>Micrococcaceae</taxon>
        <taxon>Psychromicrobium</taxon>
    </lineage>
</organism>
<proteinExistence type="predicted"/>